<dbReference type="PROSITE" id="PS00221">
    <property type="entry name" value="MIP"/>
    <property type="match status" value="1"/>
</dbReference>
<feature type="transmembrane region" description="Helical" evidence="8">
    <location>
        <begin position="12"/>
        <end position="33"/>
    </location>
</feature>
<dbReference type="InterPro" id="IPR050363">
    <property type="entry name" value="MIP/Aquaporin"/>
</dbReference>
<evidence type="ECO:0000256" key="4">
    <source>
        <dbReference type="ARBA" id="ARBA00022692"/>
    </source>
</evidence>
<reference evidence="10" key="1">
    <citation type="journal article" date="2019" name="Int. J. Syst. Evol. Microbiol.">
        <title>The Global Catalogue of Microorganisms (GCM) 10K type strain sequencing project: providing services to taxonomists for standard genome sequencing and annotation.</title>
        <authorList>
            <consortium name="The Broad Institute Genomics Platform"/>
            <consortium name="The Broad Institute Genome Sequencing Center for Infectious Disease"/>
            <person name="Wu L."/>
            <person name="Ma J."/>
        </authorList>
    </citation>
    <scope>NUCLEOTIDE SEQUENCE [LARGE SCALE GENOMIC DNA]</scope>
    <source>
        <strain evidence="10">JCM 17388</strain>
    </source>
</reference>
<evidence type="ECO:0000256" key="8">
    <source>
        <dbReference type="SAM" id="Phobius"/>
    </source>
</evidence>
<dbReference type="InterPro" id="IPR000425">
    <property type="entry name" value="MIP"/>
</dbReference>
<feature type="transmembrane region" description="Helical" evidence="8">
    <location>
        <begin position="45"/>
        <end position="62"/>
    </location>
</feature>
<comment type="caution">
    <text evidence="9">The sequence shown here is derived from an EMBL/GenBank/DDBJ whole genome shotgun (WGS) entry which is preliminary data.</text>
</comment>
<name>A0ABP8BGC8_9ACTN</name>
<evidence type="ECO:0000256" key="6">
    <source>
        <dbReference type="ARBA" id="ARBA00023136"/>
    </source>
</evidence>
<evidence type="ECO:0000256" key="1">
    <source>
        <dbReference type="ARBA" id="ARBA00004141"/>
    </source>
</evidence>
<proteinExistence type="inferred from homology"/>
<dbReference type="InterPro" id="IPR023271">
    <property type="entry name" value="Aquaporin-like"/>
</dbReference>
<dbReference type="RefSeq" id="WP_344922300.1">
    <property type="nucleotide sequence ID" value="NZ_BAABAQ010000015.1"/>
</dbReference>
<comment type="similarity">
    <text evidence="2 7">Belongs to the MIP/aquaporin (TC 1.A.8) family.</text>
</comment>
<dbReference type="PANTHER" id="PTHR43829:SF9">
    <property type="entry name" value="AQUAPORIN-9"/>
    <property type="match status" value="1"/>
</dbReference>
<dbReference type="Proteomes" id="UP001501251">
    <property type="component" value="Unassembled WGS sequence"/>
</dbReference>
<keyword evidence="6 8" id="KW-0472">Membrane</keyword>
<dbReference type="PANTHER" id="PTHR43829">
    <property type="entry name" value="AQUAPORIN OR AQUAGLYCEROPORIN RELATED"/>
    <property type="match status" value="1"/>
</dbReference>
<gene>
    <name evidence="9" type="ORF">GCM10022252_68030</name>
</gene>
<dbReference type="SUPFAM" id="SSF81338">
    <property type="entry name" value="Aquaporin-like"/>
    <property type="match status" value="1"/>
</dbReference>
<dbReference type="InterPro" id="IPR022357">
    <property type="entry name" value="MIP_CS"/>
</dbReference>
<accession>A0ABP8BGC8</accession>
<dbReference type="Pfam" id="PF00230">
    <property type="entry name" value="MIP"/>
    <property type="match status" value="1"/>
</dbReference>
<dbReference type="CDD" id="cd00333">
    <property type="entry name" value="MIP"/>
    <property type="match status" value="1"/>
</dbReference>
<keyword evidence="4 7" id="KW-0812">Transmembrane</keyword>
<feature type="transmembrane region" description="Helical" evidence="8">
    <location>
        <begin position="140"/>
        <end position="163"/>
    </location>
</feature>
<feature type="transmembrane region" description="Helical" evidence="8">
    <location>
        <begin position="88"/>
        <end position="110"/>
    </location>
</feature>
<organism evidence="9 10">
    <name type="scientific">Streptosporangium oxazolinicum</name>
    <dbReference type="NCBI Taxonomy" id="909287"/>
    <lineage>
        <taxon>Bacteria</taxon>
        <taxon>Bacillati</taxon>
        <taxon>Actinomycetota</taxon>
        <taxon>Actinomycetes</taxon>
        <taxon>Streptosporangiales</taxon>
        <taxon>Streptosporangiaceae</taxon>
        <taxon>Streptosporangium</taxon>
    </lineage>
</organism>
<keyword evidence="10" id="KW-1185">Reference proteome</keyword>
<feature type="transmembrane region" description="Helical" evidence="8">
    <location>
        <begin position="227"/>
        <end position="247"/>
    </location>
</feature>
<evidence type="ECO:0000256" key="3">
    <source>
        <dbReference type="ARBA" id="ARBA00022448"/>
    </source>
</evidence>
<evidence type="ECO:0000256" key="5">
    <source>
        <dbReference type="ARBA" id="ARBA00022989"/>
    </source>
</evidence>
<keyword evidence="3 7" id="KW-0813">Transport</keyword>
<dbReference type="NCBIfam" id="TIGR00861">
    <property type="entry name" value="MIP"/>
    <property type="match status" value="1"/>
</dbReference>
<evidence type="ECO:0000256" key="2">
    <source>
        <dbReference type="ARBA" id="ARBA00006175"/>
    </source>
</evidence>
<dbReference type="EMBL" id="BAABAQ010000015">
    <property type="protein sequence ID" value="GAA4206220.1"/>
    <property type="molecule type" value="Genomic_DNA"/>
</dbReference>
<protein>
    <submittedName>
        <fullName evidence="9">MIP/aquaporin family protein</fullName>
    </submittedName>
</protein>
<keyword evidence="5 8" id="KW-1133">Transmembrane helix</keyword>
<evidence type="ECO:0000256" key="7">
    <source>
        <dbReference type="RuleBase" id="RU000477"/>
    </source>
</evidence>
<dbReference type="Gene3D" id="1.20.1080.10">
    <property type="entry name" value="Glycerol uptake facilitator protein"/>
    <property type="match status" value="1"/>
</dbReference>
<evidence type="ECO:0000313" key="10">
    <source>
        <dbReference type="Proteomes" id="UP001501251"/>
    </source>
</evidence>
<sequence>MAERLKNRGLVGELAAEFAGTMILILFGVAVVAQVVAAEIGDHDSIAWAWGLGVTLGVYVAARTSGAHLNPAVSVALAAFKGFSWRKVLPYSLAQTAGAFVAALIVRFNYSEVLQKADPGLTIKTQGVFSTLPGNGSLPIGTWGAFRDQVIGTAILLLLILAVSDVRNSAPMANLAPFVVGLVVVAIGMAWGTNAGYAINPARDFGPRLASYLTGYETAWQDQYGQLYFWVPIVAPVIGGLIGAFLYQILIARFLPPEDAAPEVGRVPPSEERTDTA</sequence>
<comment type="subcellular location">
    <subcellularLocation>
        <location evidence="1">Membrane</location>
        <topology evidence="1">Multi-pass membrane protein</topology>
    </subcellularLocation>
</comment>
<feature type="transmembrane region" description="Helical" evidence="8">
    <location>
        <begin position="175"/>
        <end position="199"/>
    </location>
</feature>
<evidence type="ECO:0000313" key="9">
    <source>
        <dbReference type="EMBL" id="GAA4206220.1"/>
    </source>
</evidence>
<dbReference type="PRINTS" id="PR00783">
    <property type="entry name" value="MINTRINSICP"/>
</dbReference>